<dbReference type="PANTHER" id="PTHR31379:SF1">
    <property type="entry name" value="F-BOX C PROTEIN-RELATED"/>
    <property type="match status" value="1"/>
</dbReference>
<keyword evidence="1" id="KW-1185">Reference proteome</keyword>
<dbReference type="InterPro" id="IPR021942">
    <property type="entry name" value="DUF3557"/>
</dbReference>
<proteinExistence type="predicted"/>
<organism evidence="1 2">
    <name type="scientific">Caenorhabditis tropicalis</name>
    <dbReference type="NCBI Taxonomy" id="1561998"/>
    <lineage>
        <taxon>Eukaryota</taxon>
        <taxon>Metazoa</taxon>
        <taxon>Ecdysozoa</taxon>
        <taxon>Nematoda</taxon>
        <taxon>Chromadorea</taxon>
        <taxon>Rhabditida</taxon>
        <taxon>Rhabditina</taxon>
        <taxon>Rhabditomorpha</taxon>
        <taxon>Rhabditoidea</taxon>
        <taxon>Rhabditidae</taxon>
        <taxon>Peloderinae</taxon>
        <taxon>Caenorhabditis</taxon>
    </lineage>
</organism>
<accession>A0A1I7TMV2</accession>
<evidence type="ECO:0000313" key="2">
    <source>
        <dbReference type="WBParaSite" id="Csp11.Scaffold629.g10006.t1"/>
    </source>
</evidence>
<name>A0A1I7TMV2_9PELO</name>
<dbReference type="Pfam" id="PF12078">
    <property type="entry name" value="DUF3557"/>
    <property type="match status" value="1"/>
</dbReference>
<sequence length="451" mass="52436">MNSKPVGYESSKAIFSFLDPNMRLAVSLRNPSNRTAERAVPLKINELTMDNHKIVVDGTTYECAIYQMNCCENKPPFRVSGRNELNGRWTCDVDDFGIPDYITQVDGRLKSILDVQKQRHKPLLQIQLETELEIRDFEATIEADESYYLFRLNPEFAIYDLEAKMEADGSNLLFELECRRSHDRLFNEEELSLLKNEEHLQSAISYMKKRIDLMEKLLLPFENQSKNIRPKFEIHVTKHQGDSTNVLERVNYTGNLHKAVNSLREFMFSKRLHAVVVTKLNISQDCPIPMPRQLKMNITELNLGENVTTELVEPIINASSSPLEKLHIFVNNDTPQKMDLEFIRTAKVLNIYKNQGTVLPLILNLVNQKVNIQLSHRSFLTDEEFVVLIRTYRTEENISQTFHFIVDQFEEAITEFGFISIPTENLTVIIITYEYIVHQGYGIRMRVLPWE</sequence>
<evidence type="ECO:0000313" key="1">
    <source>
        <dbReference type="Proteomes" id="UP000095282"/>
    </source>
</evidence>
<protein>
    <submittedName>
        <fullName evidence="2">SAS-6_N domain-containing protein</fullName>
    </submittedName>
</protein>
<dbReference type="PANTHER" id="PTHR31379">
    <property type="entry name" value="F-BOX C PROTEIN-RELATED-RELATED"/>
    <property type="match status" value="1"/>
</dbReference>
<dbReference type="AlphaFoldDB" id="A0A1I7TMV2"/>
<reference evidence="2" key="1">
    <citation type="submission" date="2016-11" db="UniProtKB">
        <authorList>
            <consortium name="WormBaseParasite"/>
        </authorList>
    </citation>
    <scope>IDENTIFICATION</scope>
</reference>
<dbReference type="Proteomes" id="UP000095282">
    <property type="component" value="Unplaced"/>
</dbReference>
<dbReference type="WBParaSite" id="Csp11.Scaffold629.g10006.t1">
    <property type="protein sequence ID" value="Csp11.Scaffold629.g10006.t1"/>
    <property type="gene ID" value="Csp11.Scaffold629.g10006"/>
</dbReference>